<proteinExistence type="predicted"/>
<accession>A0AA88XBK1</accession>
<reference evidence="3" key="1">
    <citation type="submission" date="2022-12" db="EMBL/GenBank/DDBJ databases">
        <title>Draft genome assemblies for two species of Escallonia (Escalloniales).</title>
        <authorList>
            <person name="Chanderbali A."/>
            <person name="Dervinis C."/>
            <person name="Anghel I."/>
            <person name="Soltis D."/>
            <person name="Soltis P."/>
            <person name="Zapata F."/>
        </authorList>
    </citation>
    <scope>NUCLEOTIDE SEQUENCE</scope>
    <source>
        <strain evidence="3">UCBG64.0493</strain>
        <tissue evidence="3">Leaf</tissue>
    </source>
</reference>
<dbReference type="AlphaFoldDB" id="A0AA88XBK1"/>
<evidence type="ECO:0000313" key="4">
    <source>
        <dbReference type="Proteomes" id="UP001188597"/>
    </source>
</evidence>
<organism evidence="3 4">
    <name type="scientific">Escallonia herrerae</name>
    <dbReference type="NCBI Taxonomy" id="1293975"/>
    <lineage>
        <taxon>Eukaryota</taxon>
        <taxon>Viridiplantae</taxon>
        <taxon>Streptophyta</taxon>
        <taxon>Embryophyta</taxon>
        <taxon>Tracheophyta</taxon>
        <taxon>Spermatophyta</taxon>
        <taxon>Magnoliopsida</taxon>
        <taxon>eudicotyledons</taxon>
        <taxon>Gunneridae</taxon>
        <taxon>Pentapetalae</taxon>
        <taxon>asterids</taxon>
        <taxon>campanulids</taxon>
        <taxon>Escalloniales</taxon>
        <taxon>Escalloniaceae</taxon>
        <taxon>Escallonia</taxon>
    </lineage>
</organism>
<evidence type="ECO:0000256" key="1">
    <source>
        <dbReference type="SAM" id="MobiDB-lite"/>
    </source>
</evidence>
<dbReference type="Pfam" id="PF07727">
    <property type="entry name" value="RVT_2"/>
    <property type="match status" value="1"/>
</dbReference>
<evidence type="ECO:0000313" key="3">
    <source>
        <dbReference type="EMBL" id="KAK3043672.1"/>
    </source>
</evidence>
<sequence length="317" mass="36030">MYLQELKYLADQLCAASKLLGPLEFNAIVFNNIGSDFHPAIATLASRPTPVSNPELLSVITSEEIRLRATTVQLPFVQLAHCDSHGPSHFSNDGHSSRNDQTIDNFEKIVDKLEPFVDDFPDNDGVPPSKQEQDGEDVHDDHDHIENENDVVDGGEPECYHEAMENEKKNEWLKAIPEEMKSLDENYPYELGRRALKNDFLDGDLIILLLYVDDMLIVRHDVKKVNKLKKDLNKSFAMKDLGPAKQILGMRITRDKSVKRRDEECSLCFGCGKFGVAMVCTRSDIAHSVGGVSRFLSNLRRQHWATVKWILRNLRRT</sequence>
<protein>
    <recommendedName>
        <fullName evidence="2">Reverse transcriptase Ty1/copia-type domain-containing protein</fullName>
    </recommendedName>
</protein>
<keyword evidence="4" id="KW-1185">Reference proteome</keyword>
<gene>
    <name evidence="3" type="ORF">RJ639_000088</name>
</gene>
<dbReference type="Proteomes" id="UP001188597">
    <property type="component" value="Unassembled WGS sequence"/>
</dbReference>
<feature type="region of interest" description="Disordered" evidence="1">
    <location>
        <begin position="117"/>
        <end position="156"/>
    </location>
</feature>
<feature type="domain" description="Reverse transcriptase Ty1/copia-type" evidence="2">
    <location>
        <begin position="203"/>
        <end position="257"/>
    </location>
</feature>
<dbReference type="EMBL" id="JAVXUP010000003">
    <property type="protein sequence ID" value="KAK3043672.1"/>
    <property type="molecule type" value="Genomic_DNA"/>
</dbReference>
<dbReference type="InterPro" id="IPR013103">
    <property type="entry name" value="RVT_2"/>
</dbReference>
<name>A0AA88XBK1_9ASTE</name>
<comment type="caution">
    <text evidence="3">The sequence shown here is derived from an EMBL/GenBank/DDBJ whole genome shotgun (WGS) entry which is preliminary data.</text>
</comment>
<evidence type="ECO:0000259" key="2">
    <source>
        <dbReference type="Pfam" id="PF07727"/>
    </source>
</evidence>